<keyword evidence="3" id="KW-1185">Reference proteome</keyword>
<dbReference type="EMBL" id="RCDA01000001">
    <property type="protein sequence ID" value="RLK51091.1"/>
    <property type="molecule type" value="Genomic_DNA"/>
</dbReference>
<dbReference type="AlphaFoldDB" id="A0A498CFM1"/>
<protein>
    <submittedName>
        <fullName evidence="2">Uncharacterized protein</fullName>
    </submittedName>
</protein>
<keyword evidence="1" id="KW-0812">Transmembrane</keyword>
<keyword evidence="1" id="KW-0472">Membrane</keyword>
<keyword evidence="1" id="KW-1133">Transmembrane helix</keyword>
<gene>
    <name evidence="2" type="ORF">DFR31_1007</name>
</gene>
<comment type="caution">
    <text evidence="2">The sequence shown here is derived from an EMBL/GenBank/DDBJ whole genome shotgun (WGS) entry which is preliminary data.</text>
</comment>
<sequence>MPDEYLSMRFLEYALKRALRKPAPNPIPRSGEAGAAVDGYVVYLRAEHGDLHVLVDEFDGRVVQGRALHEGTFELQTSIPTYNLRHFVPEIQHYYGLWNFNYSSALRFIVRDLLHFPVFVVAFDVIQQALFNRKRLVRNERITLLRDLVEHTIKNPQFKISHIGVMSEIYTNRWVHHPSKSGVLEYYKLALDSLAQSGDLKSDGSCYSVSPKALETLAQYEEQERKHRDNVKQKRALNWLTFVLVLLAALQVYGVLSSNGA</sequence>
<accession>A0A498CFM1</accession>
<dbReference type="Proteomes" id="UP000275461">
    <property type="component" value="Unassembled WGS sequence"/>
</dbReference>
<evidence type="ECO:0000256" key="1">
    <source>
        <dbReference type="SAM" id="Phobius"/>
    </source>
</evidence>
<organism evidence="2 3">
    <name type="scientific">Alkalispirillum mobile</name>
    <dbReference type="NCBI Taxonomy" id="85925"/>
    <lineage>
        <taxon>Bacteria</taxon>
        <taxon>Pseudomonadati</taxon>
        <taxon>Pseudomonadota</taxon>
        <taxon>Gammaproteobacteria</taxon>
        <taxon>Chromatiales</taxon>
        <taxon>Ectothiorhodospiraceae</taxon>
        <taxon>Alkalispirillum</taxon>
    </lineage>
</organism>
<name>A0A498CFM1_9GAMM</name>
<feature type="transmembrane region" description="Helical" evidence="1">
    <location>
        <begin position="236"/>
        <end position="256"/>
    </location>
</feature>
<evidence type="ECO:0000313" key="3">
    <source>
        <dbReference type="Proteomes" id="UP000275461"/>
    </source>
</evidence>
<reference evidence="2 3" key="1">
    <citation type="submission" date="2018-10" db="EMBL/GenBank/DDBJ databases">
        <title>Genomic Encyclopedia of Type Strains, Phase IV (KMG-IV): sequencing the most valuable type-strain genomes for metagenomic binning, comparative biology and taxonomic classification.</title>
        <authorList>
            <person name="Goeker M."/>
        </authorList>
    </citation>
    <scope>NUCLEOTIDE SEQUENCE [LARGE SCALE GENOMIC DNA]</scope>
    <source>
        <strain evidence="2 3">DSM 12769</strain>
    </source>
</reference>
<evidence type="ECO:0000313" key="2">
    <source>
        <dbReference type="EMBL" id="RLK51091.1"/>
    </source>
</evidence>
<proteinExistence type="predicted"/>